<dbReference type="GO" id="GO:0016705">
    <property type="term" value="F:oxidoreductase activity, acting on paired donors, with incorporation or reduction of molecular oxygen"/>
    <property type="evidence" value="ECO:0007669"/>
    <property type="project" value="InterPro"/>
</dbReference>
<sequence length="459" mass="51379">MSTPIPKPPGVPLLGNIFDVKPSNTWSSLRSLSDKYGEIFQIKVLGKTLVFVASVALAEELCDEKRFRKYVGGPVVEIRAAVHDSLFTAYDDEPSWGIAHRIIFPKLRADAVGAYFGEMRDLATELFDHWKGLGDGNNKISPVDQFGRLDLETVTYVLFGKRLNGLTGPPHPMLQAMEDSSSEAIKRPTRPGLLNWLVYGRKFKSSIKTMREFAADVVKYRKENPTDRQDALAAVMSTPDPETGKTLTDSQVVDEVVTMPIGSSTASCLLAYAVYYLQHNPEVVVKARQELDRVIGDGPFELEHLGQLEYVEGIMRESCRLSSVAPGFNIEPRPKEGDRSPVLLGGGKYQIAYNQPMIIVLQGVNRDPAVFEDPLAFRPERMVGEAFEKLPAGAKKWFGNGKRVCIGRYYALQWSLLVLAKMIKELDFEVVDPEYKMEQNGWFHTQPIGFYVKVKPRAT</sequence>
<organism evidence="18 19">
    <name type="scientific">Trichoderma cornu-damae</name>
    <dbReference type="NCBI Taxonomy" id="654480"/>
    <lineage>
        <taxon>Eukaryota</taxon>
        <taxon>Fungi</taxon>
        <taxon>Dikarya</taxon>
        <taxon>Ascomycota</taxon>
        <taxon>Pezizomycotina</taxon>
        <taxon>Sordariomycetes</taxon>
        <taxon>Hypocreomycetidae</taxon>
        <taxon>Hypocreales</taxon>
        <taxon>Hypocreaceae</taxon>
        <taxon>Trichoderma</taxon>
    </lineage>
</organism>
<keyword evidence="10" id="KW-0274">FAD</keyword>
<feature type="binding site" description="axial binding residue" evidence="16">
    <location>
        <position position="405"/>
    </location>
    <ligand>
        <name>heme</name>
        <dbReference type="ChEBI" id="CHEBI:30413"/>
    </ligand>
    <ligandPart>
        <name>Fe</name>
        <dbReference type="ChEBI" id="CHEBI:18248"/>
    </ligandPart>
</feature>
<evidence type="ECO:0000256" key="6">
    <source>
        <dbReference type="ARBA" id="ARBA00022617"/>
    </source>
</evidence>
<dbReference type="PRINTS" id="PR00463">
    <property type="entry name" value="EP450I"/>
</dbReference>
<proteinExistence type="inferred from homology"/>
<comment type="cofactor">
    <cofactor evidence="1">
        <name>FMN</name>
        <dbReference type="ChEBI" id="CHEBI:58210"/>
    </cofactor>
</comment>
<evidence type="ECO:0000256" key="4">
    <source>
        <dbReference type="ARBA" id="ARBA00010018"/>
    </source>
</evidence>
<evidence type="ECO:0000256" key="10">
    <source>
        <dbReference type="ARBA" id="ARBA00022827"/>
    </source>
</evidence>
<evidence type="ECO:0000256" key="5">
    <source>
        <dbReference type="ARBA" id="ARBA00022448"/>
    </source>
</evidence>
<dbReference type="InterPro" id="IPR001128">
    <property type="entry name" value="Cyt_P450"/>
</dbReference>
<dbReference type="PANTHER" id="PTHR24305:SF108">
    <property type="entry name" value="P450, PUTATIVE (EUROFUNG)-RELATED"/>
    <property type="match status" value="1"/>
</dbReference>
<comment type="similarity">
    <text evidence="17">Belongs to the cytochrome P450 family.</text>
</comment>
<dbReference type="Pfam" id="PF00067">
    <property type="entry name" value="p450"/>
    <property type="match status" value="1"/>
</dbReference>
<evidence type="ECO:0000256" key="8">
    <source>
        <dbReference type="ARBA" id="ARBA00022643"/>
    </source>
</evidence>
<evidence type="ECO:0000256" key="15">
    <source>
        <dbReference type="ARBA" id="ARBA00023033"/>
    </source>
</evidence>
<evidence type="ECO:0000256" key="1">
    <source>
        <dbReference type="ARBA" id="ARBA00001917"/>
    </source>
</evidence>
<name>A0A9P8TV95_9HYPO</name>
<accession>A0A9P8TV95</accession>
<comment type="cofactor">
    <cofactor evidence="3">
        <name>FAD</name>
        <dbReference type="ChEBI" id="CHEBI:57692"/>
    </cofactor>
</comment>
<keyword evidence="12" id="KW-0249">Electron transport</keyword>
<evidence type="ECO:0000256" key="11">
    <source>
        <dbReference type="ARBA" id="ARBA00022857"/>
    </source>
</evidence>
<keyword evidence="14 16" id="KW-0408">Iron</keyword>
<dbReference type="SUPFAM" id="SSF48264">
    <property type="entry name" value="Cytochrome P450"/>
    <property type="match status" value="1"/>
</dbReference>
<evidence type="ECO:0000256" key="2">
    <source>
        <dbReference type="ARBA" id="ARBA00001971"/>
    </source>
</evidence>
<evidence type="ECO:0000256" key="14">
    <source>
        <dbReference type="ARBA" id="ARBA00023004"/>
    </source>
</evidence>
<evidence type="ECO:0000256" key="9">
    <source>
        <dbReference type="ARBA" id="ARBA00022723"/>
    </source>
</evidence>
<keyword evidence="8" id="KW-0288">FMN</keyword>
<dbReference type="Gene3D" id="1.10.630.10">
    <property type="entry name" value="Cytochrome P450"/>
    <property type="match status" value="1"/>
</dbReference>
<keyword evidence="6 16" id="KW-0349">Heme</keyword>
<dbReference type="EMBL" id="JAIWOZ010000004">
    <property type="protein sequence ID" value="KAH6606158.1"/>
    <property type="molecule type" value="Genomic_DNA"/>
</dbReference>
<dbReference type="AlphaFoldDB" id="A0A9P8TV95"/>
<comment type="cofactor">
    <cofactor evidence="2 16">
        <name>heme</name>
        <dbReference type="ChEBI" id="CHEBI:30413"/>
    </cofactor>
</comment>
<evidence type="ECO:0000256" key="17">
    <source>
        <dbReference type="RuleBase" id="RU000461"/>
    </source>
</evidence>
<keyword evidence="5" id="KW-0813">Transport</keyword>
<comment type="caution">
    <text evidence="18">The sequence shown here is derived from an EMBL/GenBank/DDBJ whole genome shotgun (WGS) entry which is preliminary data.</text>
</comment>
<dbReference type="InterPro" id="IPR017972">
    <property type="entry name" value="Cyt_P450_CS"/>
</dbReference>
<evidence type="ECO:0000256" key="12">
    <source>
        <dbReference type="ARBA" id="ARBA00022982"/>
    </source>
</evidence>
<keyword evidence="15 17" id="KW-0503">Monooxygenase</keyword>
<dbReference type="InterPro" id="IPR050121">
    <property type="entry name" value="Cytochrome_P450_monoxygenase"/>
</dbReference>
<dbReference type="GO" id="GO:0020037">
    <property type="term" value="F:heme binding"/>
    <property type="evidence" value="ECO:0007669"/>
    <property type="project" value="InterPro"/>
</dbReference>
<keyword evidence="7" id="KW-0285">Flavoprotein</keyword>
<dbReference type="GO" id="GO:0004497">
    <property type="term" value="F:monooxygenase activity"/>
    <property type="evidence" value="ECO:0007669"/>
    <property type="project" value="UniProtKB-KW"/>
</dbReference>
<evidence type="ECO:0000256" key="7">
    <source>
        <dbReference type="ARBA" id="ARBA00022630"/>
    </source>
</evidence>
<dbReference type="PANTHER" id="PTHR24305">
    <property type="entry name" value="CYTOCHROME P450"/>
    <property type="match status" value="1"/>
</dbReference>
<evidence type="ECO:0000256" key="16">
    <source>
        <dbReference type="PIRSR" id="PIRSR602401-1"/>
    </source>
</evidence>
<comment type="similarity">
    <text evidence="4">In the N-terminal section; belongs to the cytochrome P450 family.</text>
</comment>
<keyword evidence="13 17" id="KW-0560">Oxidoreductase</keyword>
<keyword evidence="9 16" id="KW-0479">Metal-binding</keyword>
<dbReference type="Proteomes" id="UP000827724">
    <property type="component" value="Unassembled WGS sequence"/>
</dbReference>
<dbReference type="OrthoDB" id="1470350at2759"/>
<keyword evidence="19" id="KW-1185">Reference proteome</keyword>
<reference evidence="18" key="1">
    <citation type="submission" date="2021-08" db="EMBL/GenBank/DDBJ databases">
        <title>Chromosome-Level Trichoderma cornu-damae using Hi-C Data.</title>
        <authorList>
            <person name="Kim C.S."/>
        </authorList>
    </citation>
    <scope>NUCLEOTIDE SEQUENCE</scope>
    <source>
        <strain evidence="18">KA19-0412C</strain>
    </source>
</reference>
<dbReference type="PROSITE" id="PS00086">
    <property type="entry name" value="CYTOCHROME_P450"/>
    <property type="match status" value="1"/>
</dbReference>
<gene>
    <name evidence="18" type="ORF">Trco_005311</name>
</gene>
<dbReference type="InterPro" id="IPR036396">
    <property type="entry name" value="Cyt_P450_sf"/>
</dbReference>
<evidence type="ECO:0000313" key="19">
    <source>
        <dbReference type="Proteomes" id="UP000827724"/>
    </source>
</evidence>
<keyword evidence="11" id="KW-0521">NADP</keyword>
<evidence type="ECO:0000256" key="3">
    <source>
        <dbReference type="ARBA" id="ARBA00001974"/>
    </source>
</evidence>
<evidence type="ECO:0000313" key="18">
    <source>
        <dbReference type="EMBL" id="KAH6606158.1"/>
    </source>
</evidence>
<protein>
    <submittedName>
        <fullName evidence="18">Cytochrome p450</fullName>
    </submittedName>
</protein>
<dbReference type="InterPro" id="IPR002401">
    <property type="entry name" value="Cyt_P450_E_grp-I"/>
</dbReference>
<dbReference type="GO" id="GO:0005506">
    <property type="term" value="F:iron ion binding"/>
    <property type="evidence" value="ECO:0007669"/>
    <property type="project" value="InterPro"/>
</dbReference>
<evidence type="ECO:0000256" key="13">
    <source>
        <dbReference type="ARBA" id="ARBA00023002"/>
    </source>
</evidence>
<dbReference type="FunFam" id="1.10.630.10:FF:000040">
    <property type="entry name" value="Bifunctional cytochrome P450/NADPH--P450 reductase"/>
    <property type="match status" value="1"/>
</dbReference>